<dbReference type="PANTHER" id="PTHR11017:SF275">
    <property type="entry name" value="DISEASE RESISTANCE PROTEIN (TIR-NBS-LRR CLASS) FAMILY"/>
    <property type="match status" value="1"/>
</dbReference>
<dbReference type="OrthoDB" id="1936883at2759"/>
<keyword evidence="5" id="KW-0611">Plant defense</keyword>
<dbReference type="Gene3D" id="3.80.10.10">
    <property type="entry name" value="Ribonuclease Inhibitor"/>
    <property type="match status" value="2"/>
</dbReference>
<dbReference type="Pfam" id="PF01582">
    <property type="entry name" value="TIR"/>
    <property type="match status" value="1"/>
</dbReference>
<gene>
    <name evidence="10" type="primary">LOC108845427</name>
</gene>
<keyword evidence="6" id="KW-0520">NAD</keyword>
<keyword evidence="3" id="KW-0677">Repeat</keyword>
<protein>
    <recommendedName>
        <fullName evidence="1">ADP-ribosyl cyclase/cyclic ADP-ribose hydrolase</fullName>
        <ecNumber evidence="1">3.2.2.6</ecNumber>
    </recommendedName>
</protein>
<dbReference type="InterPro" id="IPR000157">
    <property type="entry name" value="TIR_dom"/>
</dbReference>
<dbReference type="SUPFAM" id="SSF46785">
    <property type="entry name" value="Winged helix' DNA-binding domain"/>
    <property type="match status" value="1"/>
</dbReference>
<evidence type="ECO:0000256" key="6">
    <source>
        <dbReference type="ARBA" id="ARBA00023027"/>
    </source>
</evidence>
<dbReference type="SMART" id="SM00382">
    <property type="entry name" value="AAA"/>
    <property type="match status" value="1"/>
</dbReference>
<dbReference type="KEGG" id="rsz:108845427"/>
<dbReference type="Gene3D" id="3.40.50.300">
    <property type="entry name" value="P-loop containing nucleotide triphosphate hydrolases"/>
    <property type="match status" value="1"/>
</dbReference>
<keyword evidence="2" id="KW-0433">Leucine-rich repeat</keyword>
<dbReference type="EC" id="3.2.2.6" evidence="1"/>
<dbReference type="PRINTS" id="PR00364">
    <property type="entry name" value="DISEASERSIST"/>
</dbReference>
<dbReference type="RefSeq" id="XP_056860871.1">
    <property type="nucleotide sequence ID" value="XM_057004891.1"/>
</dbReference>
<dbReference type="InterPro" id="IPR042197">
    <property type="entry name" value="Apaf_helical"/>
</dbReference>
<accession>A0A9W3DAK0</accession>
<dbReference type="PANTHER" id="PTHR11017">
    <property type="entry name" value="LEUCINE-RICH REPEAT-CONTAINING PROTEIN"/>
    <property type="match status" value="1"/>
</dbReference>
<dbReference type="GO" id="GO:0007165">
    <property type="term" value="P:signal transduction"/>
    <property type="evidence" value="ECO:0007669"/>
    <property type="project" value="InterPro"/>
</dbReference>
<reference evidence="10" key="2">
    <citation type="submission" date="2025-08" db="UniProtKB">
        <authorList>
            <consortium name="RefSeq"/>
        </authorList>
    </citation>
    <scope>IDENTIFICATION</scope>
    <source>
        <tissue evidence="10">Leaf</tissue>
    </source>
</reference>
<dbReference type="InterPro" id="IPR035897">
    <property type="entry name" value="Toll_tir_struct_dom_sf"/>
</dbReference>
<dbReference type="Gene3D" id="3.40.50.10140">
    <property type="entry name" value="Toll/interleukin-1 receptor homology (TIR) domain"/>
    <property type="match status" value="1"/>
</dbReference>
<sequence>MADSSSPLSLQPCHWRHHVFPSFSGQDVRRTFLSHLLKEFRRKGIRTFIDNDIRRSQMIGPELVQAIRESRFAVVVLSKRYASSRWCLDELVEIKESSKTVMPVFYKVNPSHVRNLNGEFGTAFEEACQGKPEDVKQRWRDALVYVADIAGESSQNWDSEADMVEKIAMSISNELNSAASGGDSDNLVGISAHMREMDSLLCLESNEVKMVGIWGPAGIGKTTVARALFNQLSKNFQHSIFVENVRGCYIRTGLDRDGFKLRLQEQFLSEVIDHRHMKIHELGLVKERLQDLKVLVVLDDVDKLEQLDDLMKHSQWFGPGSRIIVTTEDKRLLRAHGINLIYEMGFPSISEALQIFCQSAFGKSSAPDGYVELASEITNLAGYLPLALKVLGSSLRGMNKDEQKSALPRLRTSLSEDIRNVLRVGYDGLHDRDKSLFLHIACLFSGENVEYVKLLLASSGLDVNFGLQVLTNRSLIYMLRCNRTIMMHSLLQHLGREVVCAQSVDEPGKRHFLVDASEIYDVLVDNTGTGAVLGISLDLSKITEWFLNERSFGGMHNLMFLKFYKSSLSKDQTELHLPRGLDYLPRKLRLLHWDAYPTAALPQSFRPEFLVVLNLRESKLEKLWEGEQPLRSLTHMDLSMSENLKEIPDLSKAVNMEELCLSHCSSMVELPPSVKNLNKLVVLEMECCSKLESIPTNINLESLSILNLDKCSRLTTFPDVSSNIGFLSISETAIEQVPETIMSWPNLAALDMSGCKNLKTFPCLPNTIEWLNFSRTEIEEVPSRVVENLYRLSKLLMNNCMKLRSISSCISRLENIETLDFLGCKNVVNFPVEIFESSRFCHNLVMEMGDIQTPGLPRPFYFRDGYIETIPDCITRHCKLPFLNSSRPVSSNIESNFIWFDQLTKGEEWHGNDDDDE</sequence>
<proteinExistence type="predicted"/>
<keyword evidence="9" id="KW-1185">Reference proteome</keyword>
<dbReference type="FunFam" id="3.40.50.10140:FF:000007">
    <property type="entry name" value="Disease resistance protein (TIR-NBS-LRR class)"/>
    <property type="match status" value="1"/>
</dbReference>
<dbReference type="SUPFAM" id="SSF52540">
    <property type="entry name" value="P-loop containing nucleoside triphosphate hydrolases"/>
    <property type="match status" value="1"/>
</dbReference>
<dbReference type="Pfam" id="PF23282">
    <property type="entry name" value="WHD_ROQ1"/>
    <property type="match status" value="1"/>
</dbReference>
<dbReference type="InterPro" id="IPR027417">
    <property type="entry name" value="P-loop_NTPase"/>
</dbReference>
<feature type="domain" description="TIR" evidence="8">
    <location>
        <begin position="15"/>
        <end position="175"/>
    </location>
</feature>
<evidence type="ECO:0000256" key="5">
    <source>
        <dbReference type="ARBA" id="ARBA00022821"/>
    </source>
</evidence>
<dbReference type="GeneID" id="108845427"/>
<evidence type="ECO:0000256" key="1">
    <source>
        <dbReference type="ARBA" id="ARBA00011982"/>
    </source>
</evidence>
<evidence type="ECO:0000256" key="4">
    <source>
        <dbReference type="ARBA" id="ARBA00022801"/>
    </source>
</evidence>
<dbReference type="Pfam" id="PF00931">
    <property type="entry name" value="NB-ARC"/>
    <property type="match status" value="1"/>
</dbReference>
<evidence type="ECO:0000313" key="10">
    <source>
        <dbReference type="RefSeq" id="XP_056860871.1"/>
    </source>
</evidence>
<dbReference type="InterPro" id="IPR032675">
    <property type="entry name" value="LRR_dom_sf"/>
</dbReference>
<dbReference type="Pfam" id="PF07725">
    <property type="entry name" value="LRR_3"/>
    <property type="match status" value="1"/>
</dbReference>
<evidence type="ECO:0000256" key="2">
    <source>
        <dbReference type="ARBA" id="ARBA00022614"/>
    </source>
</evidence>
<dbReference type="FunFam" id="3.80.10.10:FF:000386">
    <property type="entry name" value="Disease resistance protein RPS4"/>
    <property type="match status" value="1"/>
</dbReference>
<dbReference type="SMART" id="SM00255">
    <property type="entry name" value="TIR"/>
    <property type="match status" value="1"/>
</dbReference>
<dbReference type="GO" id="GO:0043531">
    <property type="term" value="F:ADP binding"/>
    <property type="evidence" value="ECO:0007669"/>
    <property type="project" value="InterPro"/>
</dbReference>
<dbReference type="Gene3D" id="1.10.8.430">
    <property type="entry name" value="Helical domain of apoptotic protease-activating factors"/>
    <property type="match status" value="1"/>
</dbReference>
<keyword evidence="4" id="KW-0378">Hydrolase</keyword>
<dbReference type="GO" id="GO:0061809">
    <property type="term" value="F:NAD+ nucleosidase activity, cyclic ADP-ribose generating"/>
    <property type="evidence" value="ECO:0007669"/>
    <property type="project" value="UniProtKB-EC"/>
</dbReference>
<organism evidence="9 10">
    <name type="scientific">Raphanus sativus</name>
    <name type="common">Radish</name>
    <name type="synonym">Raphanus raphanistrum var. sativus</name>
    <dbReference type="NCBI Taxonomy" id="3726"/>
    <lineage>
        <taxon>Eukaryota</taxon>
        <taxon>Viridiplantae</taxon>
        <taxon>Streptophyta</taxon>
        <taxon>Embryophyta</taxon>
        <taxon>Tracheophyta</taxon>
        <taxon>Spermatophyta</taxon>
        <taxon>Magnoliopsida</taxon>
        <taxon>eudicotyledons</taxon>
        <taxon>Gunneridae</taxon>
        <taxon>Pentapetalae</taxon>
        <taxon>rosids</taxon>
        <taxon>malvids</taxon>
        <taxon>Brassicales</taxon>
        <taxon>Brassicaceae</taxon>
        <taxon>Brassiceae</taxon>
        <taxon>Raphanus</taxon>
    </lineage>
</organism>
<name>A0A9W3DAK0_RAPSA</name>
<dbReference type="SUPFAM" id="SSF52058">
    <property type="entry name" value="L domain-like"/>
    <property type="match status" value="1"/>
</dbReference>
<dbReference type="FunFam" id="1.10.8.430:FF:000002">
    <property type="entry name" value="Disease resistance protein (TIR-NBS-LRR class)"/>
    <property type="match status" value="1"/>
</dbReference>
<evidence type="ECO:0000256" key="3">
    <source>
        <dbReference type="ARBA" id="ARBA00022737"/>
    </source>
</evidence>
<dbReference type="InterPro" id="IPR044974">
    <property type="entry name" value="Disease_R_plants"/>
</dbReference>
<evidence type="ECO:0000256" key="7">
    <source>
        <dbReference type="ARBA" id="ARBA00047304"/>
    </source>
</evidence>
<dbReference type="InterPro" id="IPR003593">
    <property type="entry name" value="AAA+_ATPase"/>
</dbReference>
<dbReference type="FunFam" id="3.40.50.300:FF:001002">
    <property type="entry name" value="Disease resistance protein (TIR-NBS-LRR class)"/>
    <property type="match status" value="1"/>
</dbReference>
<evidence type="ECO:0000259" key="8">
    <source>
        <dbReference type="PROSITE" id="PS50104"/>
    </source>
</evidence>
<dbReference type="Proteomes" id="UP000504610">
    <property type="component" value="Chromosome 3"/>
</dbReference>
<dbReference type="GO" id="GO:0006952">
    <property type="term" value="P:defense response"/>
    <property type="evidence" value="ECO:0007669"/>
    <property type="project" value="UniProtKB-KW"/>
</dbReference>
<dbReference type="AlphaFoldDB" id="A0A9W3DAK0"/>
<dbReference type="InterPro" id="IPR011713">
    <property type="entry name" value="Leu-rich_rpt_3"/>
</dbReference>
<dbReference type="InterPro" id="IPR002182">
    <property type="entry name" value="NB-ARC"/>
</dbReference>
<dbReference type="PROSITE" id="PS50104">
    <property type="entry name" value="TIR"/>
    <property type="match status" value="1"/>
</dbReference>
<dbReference type="InterPro" id="IPR036390">
    <property type="entry name" value="WH_DNA-bd_sf"/>
</dbReference>
<dbReference type="InterPro" id="IPR058192">
    <property type="entry name" value="WHD_ROQ1-like"/>
</dbReference>
<reference evidence="9" key="1">
    <citation type="journal article" date="2019" name="Database">
        <title>The radish genome database (RadishGD): an integrated information resource for radish genomics.</title>
        <authorList>
            <person name="Yu H.J."/>
            <person name="Baek S."/>
            <person name="Lee Y.J."/>
            <person name="Cho A."/>
            <person name="Mun J.H."/>
        </authorList>
    </citation>
    <scope>NUCLEOTIDE SEQUENCE [LARGE SCALE GENOMIC DNA]</scope>
    <source>
        <strain evidence="9">cv. WK10039</strain>
    </source>
</reference>
<evidence type="ECO:0000313" key="9">
    <source>
        <dbReference type="Proteomes" id="UP000504610"/>
    </source>
</evidence>
<comment type="catalytic activity">
    <reaction evidence="7">
        <text>NAD(+) + H2O = ADP-D-ribose + nicotinamide + H(+)</text>
        <dbReference type="Rhea" id="RHEA:16301"/>
        <dbReference type="ChEBI" id="CHEBI:15377"/>
        <dbReference type="ChEBI" id="CHEBI:15378"/>
        <dbReference type="ChEBI" id="CHEBI:17154"/>
        <dbReference type="ChEBI" id="CHEBI:57540"/>
        <dbReference type="ChEBI" id="CHEBI:57967"/>
        <dbReference type="EC" id="3.2.2.6"/>
    </reaction>
    <physiologicalReaction direction="left-to-right" evidence="7">
        <dbReference type="Rhea" id="RHEA:16302"/>
    </physiologicalReaction>
</comment>
<dbReference type="SUPFAM" id="SSF52200">
    <property type="entry name" value="Toll/Interleukin receptor TIR domain"/>
    <property type="match status" value="1"/>
</dbReference>